<feature type="domain" description="Ketopantoate reductase N-terminal" evidence="10">
    <location>
        <begin position="5"/>
        <end position="157"/>
    </location>
</feature>
<dbReference type="InterPro" id="IPR013752">
    <property type="entry name" value="KPA_reductase"/>
</dbReference>
<keyword evidence="13" id="KW-1185">Reference proteome</keyword>
<feature type="domain" description="Ketopantoate reductase C-terminal" evidence="11">
    <location>
        <begin position="185"/>
        <end position="304"/>
    </location>
</feature>
<dbReference type="AlphaFoldDB" id="A0A3S2TZH0"/>
<sequence>MQIRIGILGLGGVGGYFGGLLAKAYAESESIEIVFIARAETQKAIAANGLKVISDESEFVAFPKLVSNDPEVIGKLDYLICATKTYDIEESLLSIQKCIKKSTVILPLYNGVDAPERIQTLFSDNEVLQGCAYIVSYIKSPGVIRKLGHFEKLFFGSMTAPLSKLNALQSIFENAGIQSHLSDTIEETVWEKFIFISPLASATSYLNQNIGEIVNSESNRKFYVALLNEITLVAAVKGLAIPNDIILQTIQKLQKSPQDATSSMHRDILAGHKSELVSLTEFVIKEGAKYEVETPTYQLVFDKLSSGLNS</sequence>
<evidence type="ECO:0000313" key="12">
    <source>
        <dbReference type="EMBL" id="RVT72837.1"/>
    </source>
</evidence>
<dbReference type="GO" id="GO:0005737">
    <property type="term" value="C:cytoplasm"/>
    <property type="evidence" value="ECO:0007669"/>
    <property type="project" value="TreeGrafter"/>
</dbReference>
<dbReference type="RefSeq" id="WP_128197115.1">
    <property type="nucleotide sequence ID" value="NZ_SACJ01000012.1"/>
</dbReference>
<dbReference type="InterPro" id="IPR051402">
    <property type="entry name" value="KPR-Related"/>
</dbReference>
<evidence type="ECO:0000256" key="4">
    <source>
        <dbReference type="ARBA" id="ARBA00019465"/>
    </source>
</evidence>
<comment type="catalytic activity">
    <reaction evidence="8 9">
        <text>(R)-pantoate + NADP(+) = 2-dehydropantoate + NADPH + H(+)</text>
        <dbReference type="Rhea" id="RHEA:16233"/>
        <dbReference type="ChEBI" id="CHEBI:11561"/>
        <dbReference type="ChEBI" id="CHEBI:15378"/>
        <dbReference type="ChEBI" id="CHEBI:15980"/>
        <dbReference type="ChEBI" id="CHEBI:57783"/>
        <dbReference type="ChEBI" id="CHEBI:58349"/>
        <dbReference type="EC" id="1.1.1.169"/>
    </reaction>
</comment>
<comment type="pathway">
    <text evidence="1 9">Cofactor biosynthesis; (R)-pantothenate biosynthesis; (R)-pantoate from 3-methyl-2-oxobutanoate: step 2/2.</text>
</comment>
<dbReference type="SUPFAM" id="SSF51735">
    <property type="entry name" value="NAD(P)-binding Rossmann-fold domains"/>
    <property type="match status" value="1"/>
</dbReference>
<dbReference type="Pfam" id="PF02558">
    <property type="entry name" value="ApbA"/>
    <property type="match status" value="1"/>
</dbReference>
<dbReference type="GO" id="GO:0015940">
    <property type="term" value="P:pantothenate biosynthetic process"/>
    <property type="evidence" value="ECO:0007669"/>
    <property type="project" value="UniProtKB-UniPathway"/>
</dbReference>
<evidence type="ECO:0000256" key="2">
    <source>
        <dbReference type="ARBA" id="ARBA00007870"/>
    </source>
</evidence>
<keyword evidence="9" id="KW-0566">Pantothenate biosynthesis</keyword>
<dbReference type="Gene3D" id="3.40.50.720">
    <property type="entry name" value="NAD(P)-binding Rossmann-like Domain"/>
    <property type="match status" value="1"/>
</dbReference>
<evidence type="ECO:0000256" key="7">
    <source>
        <dbReference type="ARBA" id="ARBA00032024"/>
    </source>
</evidence>
<dbReference type="EC" id="1.1.1.169" evidence="3 9"/>
<dbReference type="Gene3D" id="1.10.1040.10">
    <property type="entry name" value="N-(1-d-carboxylethyl)-l-norvaline Dehydrogenase, domain 2"/>
    <property type="match status" value="1"/>
</dbReference>
<dbReference type="PANTHER" id="PTHR21708">
    <property type="entry name" value="PROBABLE 2-DEHYDROPANTOATE 2-REDUCTASE"/>
    <property type="match status" value="1"/>
</dbReference>
<evidence type="ECO:0000259" key="10">
    <source>
        <dbReference type="Pfam" id="PF02558"/>
    </source>
</evidence>
<dbReference type="InterPro" id="IPR003710">
    <property type="entry name" value="ApbA"/>
</dbReference>
<dbReference type="GO" id="GO:0008677">
    <property type="term" value="F:2-dehydropantoate 2-reductase activity"/>
    <property type="evidence" value="ECO:0007669"/>
    <property type="project" value="UniProtKB-EC"/>
</dbReference>
<dbReference type="SUPFAM" id="SSF48179">
    <property type="entry name" value="6-phosphogluconate dehydrogenase C-terminal domain-like"/>
    <property type="match status" value="1"/>
</dbReference>
<dbReference type="InterPro" id="IPR013328">
    <property type="entry name" value="6PGD_dom2"/>
</dbReference>
<evidence type="ECO:0000313" key="13">
    <source>
        <dbReference type="Proteomes" id="UP000285211"/>
    </source>
</evidence>
<protein>
    <recommendedName>
        <fullName evidence="4 9">2-dehydropantoate 2-reductase</fullName>
        <ecNumber evidence="3 9">1.1.1.169</ecNumber>
    </recommendedName>
    <alternativeName>
        <fullName evidence="7 9">Ketopantoate reductase</fullName>
    </alternativeName>
</protein>
<dbReference type="PANTHER" id="PTHR21708:SF26">
    <property type="entry name" value="2-DEHYDROPANTOATE 2-REDUCTASE"/>
    <property type="match status" value="1"/>
</dbReference>
<comment type="similarity">
    <text evidence="2 9">Belongs to the ketopantoate reductase family.</text>
</comment>
<dbReference type="InterPro" id="IPR036291">
    <property type="entry name" value="NAD(P)-bd_dom_sf"/>
</dbReference>
<accession>A0A3S2TZH0</accession>
<evidence type="ECO:0000256" key="9">
    <source>
        <dbReference type="RuleBase" id="RU362068"/>
    </source>
</evidence>
<evidence type="ECO:0000259" key="11">
    <source>
        <dbReference type="Pfam" id="PF08546"/>
    </source>
</evidence>
<evidence type="ECO:0000256" key="8">
    <source>
        <dbReference type="ARBA" id="ARBA00048793"/>
    </source>
</evidence>
<gene>
    <name evidence="12" type="ORF">EOD40_15615</name>
</gene>
<evidence type="ECO:0000256" key="1">
    <source>
        <dbReference type="ARBA" id="ARBA00004994"/>
    </source>
</evidence>
<evidence type="ECO:0000256" key="6">
    <source>
        <dbReference type="ARBA" id="ARBA00023002"/>
    </source>
</evidence>
<comment type="caution">
    <text evidence="12">The sequence shown here is derived from an EMBL/GenBank/DDBJ whole genome shotgun (WGS) entry which is preliminary data.</text>
</comment>
<comment type="function">
    <text evidence="9">Catalyzes the NADPH-dependent reduction of ketopantoate into pantoic acid.</text>
</comment>
<proteinExistence type="inferred from homology"/>
<dbReference type="InterPro" id="IPR013332">
    <property type="entry name" value="KPR_N"/>
</dbReference>
<evidence type="ECO:0000256" key="3">
    <source>
        <dbReference type="ARBA" id="ARBA00013014"/>
    </source>
</evidence>
<keyword evidence="6 9" id="KW-0560">Oxidoreductase</keyword>
<dbReference type="NCBIfam" id="TIGR00745">
    <property type="entry name" value="apbA_panE"/>
    <property type="match status" value="1"/>
</dbReference>
<dbReference type="OrthoDB" id="9796561at2"/>
<evidence type="ECO:0000256" key="5">
    <source>
        <dbReference type="ARBA" id="ARBA00022857"/>
    </source>
</evidence>
<dbReference type="InterPro" id="IPR008927">
    <property type="entry name" value="6-PGluconate_DH-like_C_sf"/>
</dbReference>
<organism evidence="12 13">
    <name type="scientific">Flavobacterium sufflavum</name>
    <dbReference type="NCBI Taxonomy" id="1921138"/>
    <lineage>
        <taxon>Bacteria</taxon>
        <taxon>Pseudomonadati</taxon>
        <taxon>Bacteroidota</taxon>
        <taxon>Flavobacteriia</taxon>
        <taxon>Flavobacteriales</taxon>
        <taxon>Flavobacteriaceae</taxon>
        <taxon>Flavobacterium</taxon>
    </lineage>
</organism>
<name>A0A3S2TZH0_9FLAO</name>
<dbReference type="EMBL" id="SACJ01000012">
    <property type="protein sequence ID" value="RVT72837.1"/>
    <property type="molecule type" value="Genomic_DNA"/>
</dbReference>
<dbReference type="UniPathway" id="UPA00028">
    <property type="reaction ID" value="UER00004"/>
</dbReference>
<keyword evidence="5 9" id="KW-0521">NADP</keyword>
<dbReference type="Pfam" id="PF08546">
    <property type="entry name" value="ApbA_C"/>
    <property type="match status" value="1"/>
</dbReference>
<reference evidence="12 13" key="1">
    <citation type="submission" date="2019-01" db="EMBL/GenBank/DDBJ databases">
        <authorList>
            <person name="Chen W.-M."/>
        </authorList>
    </citation>
    <scope>NUCLEOTIDE SEQUENCE [LARGE SCALE GENOMIC DNA]</scope>
    <source>
        <strain evidence="12 13">BBQ-12</strain>
    </source>
</reference>
<dbReference type="Proteomes" id="UP000285211">
    <property type="component" value="Unassembled WGS sequence"/>
</dbReference>